<gene>
    <name evidence="1" type="ORF">LCGC14_2153420</name>
</gene>
<dbReference type="AlphaFoldDB" id="A0A0F9GR80"/>
<protein>
    <submittedName>
        <fullName evidence="1">Uncharacterized protein</fullName>
    </submittedName>
</protein>
<organism evidence="1">
    <name type="scientific">marine sediment metagenome</name>
    <dbReference type="NCBI Taxonomy" id="412755"/>
    <lineage>
        <taxon>unclassified sequences</taxon>
        <taxon>metagenomes</taxon>
        <taxon>ecological metagenomes</taxon>
    </lineage>
</organism>
<reference evidence="1" key="1">
    <citation type="journal article" date="2015" name="Nature">
        <title>Complex archaea that bridge the gap between prokaryotes and eukaryotes.</title>
        <authorList>
            <person name="Spang A."/>
            <person name="Saw J.H."/>
            <person name="Jorgensen S.L."/>
            <person name="Zaremba-Niedzwiedzka K."/>
            <person name="Martijn J."/>
            <person name="Lind A.E."/>
            <person name="van Eijk R."/>
            <person name="Schleper C."/>
            <person name="Guy L."/>
            <person name="Ettema T.J."/>
        </authorList>
    </citation>
    <scope>NUCLEOTIDE SEQUENCE</scope>
</reference>
<dbReference type="EMBL" id="LAZR01027485">
    <property type="protein sequence ID" value="KKL65592.1"/>
    <property type="molecule type" value="Genomic_DNA"/>
</dbReference>
<name>A0A0F9GR80_9ZZZZ</name>
<sequence>MRYFERGEDERAYNSVEAATRGAEFDRDARWLASRWKMMMEDGEEGRVYDEAKDAVEGGLVE</sequence>
<evidence type="ECO:0000313" key="1">
    <source>
        <dbReference type="EMBL" id="KKL65592.1"/>
    </source>
</evidence>
<accession>A0A0F9GR80</accession>
<proteinExistence type="predicted"/>
<comment type="caution">
    <text evidence="1">The sequence shown here is derived from an EMBL/GenBank/DDBJ whole genome shotgun (WGS) entry which is preliminary data.</text>
</comment>